<accession>A0A0F9M9L8</accession>
<protein>
    <submittedName>
        <fullName evidence="1">Uncharacterized protein</fullName>
    </submittedName>
</protein>
<gene>
    <name evidence="1" type="ORF">LCGC14_1181680</name>
</gene>
<feature type="non-terminal residue" evidence="1">
    <location>
        <position position="33"/>
    </location>
</feature>
<name>A0A0F9M9L8_9ZZZZ</name>
<evidence type="ECO:0000313" key="1">
    <source>
        <dbReference type="EMBL" id="KKM96066.1"/>
    </source>
</evidence>
<dbReference type="AlphaFoldDB" id="A0A0F9M9L8"/>
<sequence length="33" mass="3724">MNPKYIELHHTKSPDGNEGEITYVILDHKADGT</sequence>
<organism evidence="1">
    <name type="scientific">marine sediment metagenome</name>
    <dbReference type="NCBI Taxonomy" id="412755"/>
    <lineage>
        <taxon>unclassified sequences</taxon>
        <taxon>metagenomes</taxon>
        <taxon>ecological metagenomes</taxon>
    </lineage>
</organism>
<proteinExistence type="predicted"/>
<reference evidence="1" key="1">
    <citation type="journal article" date="2015" name="Nature">
        <title>Complex archaea that bridge the gap between prokaryotes and eukaryotes.</title>
        <authorList>
            <person name="Spang A."/>
            <person name="Saw J.H."/>
            <person name="Jorgensen S.L."/>
            <person name="Zaremba-Niedzwiedzka K."/>
            <person name="Martijn J."/>
            <person name="Lind A.E."/>
            <person name="van Eijk R."/>
            <person name="Schleper C."/>
            <person name="Guy L."/>
            <person name="Ettema T.J."/>
        </authorList>
    </citation>
    <scope>NUCLEOTIDE SEQUENCE</scope>
</reference>
<dbReference type="EMBL" id="LAZR01005927">
    <property type="protein sequence ID" value="KKM96066.1"/>
    <property type="molecule type" value="Genomic_DNA"/>
</dbReference>
<comment type="caution">
    <text evidence="1">The sequence shown here is derived from an EMBL/GenBank/DDBJ whole genome shotgun (WGS) entry which is preliminary data.</text>
</comment>